<dbReference type="AlphaFoldDB" id="A0A380T6G8"/>
<dbReference type="PROSITE" id="PS50928">
    <property type="entry name" value="ABC_TM1"/>
    <property type="match status" value="2"/>
</dbReference>
<keyword evidence="8" id="KW-1185">Reference proteome</keyword>
<dbReference type="SUPFAM" id="SSF161098">
    <property type="entry name" value="MetI-like"/>
    <property type="match status" value="2"/>
</dbReference>
<keyword evidence="5" id="KW-0813">Transport</keyword>
<gene>
    <name evidence="7" type="primary">fbpB</name>
    <name evidence="7" type="ORF">CCOS864_05304</name>
</gene>
<name>A0A380T6G8_9PSED</name>
<evidence type="ECO:0000259" key="6">
    <source>
        <dbReference type="PROSITE" id="PS50928"/>
    </source>
</evidence>
<dbReference type="Proteomes" id="UP000255177">
    <property type="component" value="Unassembled WGS sequence"/>
</dbReference>
<evidence type="ECO:0000313" key="8">
    <source>
        <dbReference type="Proteomes" id="UP000255177"/>
    </source>
</evidence>
<evidence type="ECO:0000256" key="4">
    <source>
        <dbReference type="ARBA" id="ARBA00023136"/>
    </source>
</evidence>
<evidence type="ECO:0000256" key="2">
    <source>
        <dbReference type="ARBA" id="ARBA00022692"/>
    </source>
</evidence>
<feature type="transmembrane region" description="Helical" evidence="5">
    <location>
        <begin position="119"/>
        <end position="140"/>
    </location>
</feature>
<evidence type="ECO:0000256" key="1">
    <source>
        <dbReference type="ARBA" id="ARBA00004651"/>
    </source>
</evidence>
<keyword evidence="2 5" id="KW-0812">Transmembrane</keyword>
<proteinExistence type="inferred from homology"/>
<dbReference type="EMBL" id="UIDD01000012">
    <property type="protein sequence ID" value="SUQ65827.1"/>
    <property type="molecule type" value="Genomic_DNA"/>
</dbReference>
<evidence type="ECO:0000256" key="5">
    <source>
        <dbReference type="RuleBase" id="RU363032"/>
    </source>
</evidence>
<feature type="transmembrane region" description="Helical" evidence="5">
    <location>
        <begin position="532"/>
        <end position="555"/>
    </location>
</feature>
<feature type="transmembrane region" description="Helical" evidence="5">
    <location>
        <begin position="87"/>
        <end position="107"/>
    </location>
</feature>
<feature type="transmembrane region" description="Helical" evidence="5">
    <location>
        <begin position="155"/>
        <end position="177"/>
    </location>
</feature>
<sequence length="574" mass="61667">MAAPIAMPIAHAKAAQRAGVSLGDRLFVVGGKWLLLLLLTVAVLMPLLAIFWRGFSSDAGQGGGLVAARELFASANFHWLLGNSLKVSLSVAAIVVPLAYLFAYALQRTLIPAKGLWRGISLLPLLAPSMLPAIALVYLFGNQGLLRGLLSDNIYGFWGIVLGEAIYTFPHALMILLSALSLADARLFDAASSMGAGPWRAFHSITWPATRQAVFAAFCLVFTLTITDFGVPVVVGGDYQVLALEAYKAVVGQQQFGRGALIGMVLLVPALLSFAVDAWLRRRQGDSMSGRAQVFQPQPSRRRDACFMAVVMLICAVLLLVVGMAVYSSLVKFWPYNLSLSLKHYQFDETAGGGWLAYRNSLTMALGTALIGSAVIFTGAYLMEKTKGQRGLNLLLRLLSFVPMAVPGLVLGLGYVFFFNLASNPLHVFYGSMALLVVCTIAHYLTTANMTATTALRQLDGEFEAAALSLKAPLYRHFLRVTVPICLPALLDIIRYLFVSAMTTVSAAIFLYSPDTILAAVAVLNMDDAGNVGGAAAMSTLILLTSATVSLLLAWASRGLLQRSQAWRQRAPGH</sequence>
<dbReference type="NCBIfam" id="TIGR03262">
    <property type="entry name" value="PhnU2"/>
    <property type="match status" value="1"/>
</dbReference>
<evidence type="ECO:0000256" key="3">
    <source>
        <dbReference type="ARBA" id="ARBA00022989"/>
    </source>
</evidence>
<dbReference type="PANTHER" id="PTHR43496:SF1">
    <property type="entry name" value="POLYGALACTURONAN_RHAMNOGALACTURONAN TRANSPORT SYSTEM PERMEASE PROTEIN YTEP"/>
    <property type="match status" value="1"/>
</dbReference>
<dbReference type="GO" id="GO:0005886">
    <property type="term" value="C:plasma membrane"/>
    <property type="evidence" value="ECO:0007669"/>
    <property type="project" value="UniProtKB-SubCell"/>
</dbReference>
<feature type="transmembrane region" description="Helical" evidence="5">
    <location>
        <begin position="428"/>
        <end position="447"/>
    </location>
</feature>
<dbReference type="InterPro" id="IPR000515">
    <property type="entry name" value="MetI-like"/>
</dbReference>
<dbReference type="InterPro" id="IPR035906">
    <property type="entry name" value="MetI-like_sf"/>
</dbReference>
<organism evidence="7 8">
    <name type="scientific">Pseudomonas wadenswilerensis</name>
    <dbReference type="NCBI Taxonomy" id="1785161"/>
    <lineage>
        <taxon>Bacteria</taxon>
        <taxon>Pseudomonadati</taxon>
        <taxon>Pseudomonadota</taxon>
        <taxon>Gammaproteobacteria</taxon>
        <taxon>Pseudomonadales</taxon>
        <taxon>Pseudomonadaceae</taxon>
        <taxon>Pseudomonas</taxon>
    </lineage>
</organism>
<dbReference type="GO" id="GO:0055085">
    <property type="term" value="P:transmembrane transport"/>
    <property type="evidence" value="ECO:0007669"/>
    <property type="project" value="InterPro"/>
</dbReference>
<feature type="domain" description="ABC transmembrane type-1" evidence="6">
    <location>
        <begin position="358"/>
        <end position="553"/>
    </location>
</feature>
<dbReference type="Gene3D" id="1.10.3720.10">
    <property type="entry name" value="MetI-like"/>
    <property type="match status" value="2"/>
</dbReference>
<dbReference type="Pfam" id="PF00528">
    <property type="entry name" value="BPD_transp_1"/>
    <property type="match status" value="2"/>
</dbReference>
<dbReference type="CDD" id="cd06261">
    <property type="entry name" value="TM_PBP2"/>
    <property type="match status" value="1"/>
</dbReference>
<dbReference type="InterPro" id="IPR017664">
    <property type="entry name" value="AminoethylPonate_ABC_perm-1"/>
</dbReference>
<accession>A0A380T6G8</accession>
<feature type="domain" description="ABC transmembrane type-1" evidence="6">
    <location>
        <begin position="81"/>
        <end position="277"/>
    </location>
</feature>
<feature type="transmembrane region" description="Helical" evidence="5">
    <location>
        <begin position="305"/>
        <end position="330"/>
    </location>
</feature>
<feature type="transmembrane region" description="Helical" evidence="5">
    <location>
        <begin position="33"/>
        <end position="52"/>
    </location>
</feature>
<comment type="subcellular location">
    <subcellularLocation>
        <location evidence="1 5">Cell membrane</location>
        <topology evidence="1 5">Multi-pass membrane protein</topology>
    </subcellularLocation>
</comment>
<protein>
    <submittedName>
        <fullName evidence="7">Ferric transport system permease protein FbpB</fullName>
    </submittedName>
</protein>
<feature type="transmembrane region" description="Helical" evidence="5">
    <location>
        <begin position="394"/>
        <end position="422"/>
    </location>
</feature>
<keyword evidence="4 5" id="KW-0472">Membrane</keyword>
<evidence type="ECO:0000313" key="7">
    <source>
        <dbReference type="EMBL" id="SUQ65827.1"/>
    </source>
</evidence>
<dbReference type="PANTHER" id="PTHR43496">
    <property type="entry name" value="PROTEIN LPLB"/>
    <property type="match status" value="1"/>
</dbReference>
<dbReference type="RefSeq" id="WP_115089436.1">
    <property type="nucleotide sequence ID" value="NZ_CBCSFG010000007.1"/>
</dbReference>
<feature type="transmembrane region" description="Helical" evidence="5">
    <location>
        <begin position="362"/>
        <end position="382"/>
    </location>
</feature>
<feature type="transmembrane region" description="Helical" evidence="5">
    <location>
        <begin position="493"/>
        <end position="512"/>
    </location>
</feature>
<comment type="similarity">
    <text evidence="5">Belongs to the binding-protein-dependent transport system permease family.</text>
</comment>
<feature type="transmembrane region" description="Helical" evidence="5">
    <location>
        <begin position="255"/>
        <end position="280"/>
    </location>
</feature>
<reference evidence="8" key="1">
    <citation type="submission" date="2018-07" db="EMBL/GenBank/DDBJ databases">
        <authorList>
            <person name="Blom J."/>
        </authorList>
    </citation>
    <scope>NUCLEOTIDE SEQUENCE [LARGE SCALE GENOMIC DNA]</scope>
    <source>
        <strain evidence="8">CCOS 864</strain>
    </source>
</reference>
<feature type="transmembrane region" description="Helical" evidence="5">
    <location>
        <begin position="213"/>
        <end position="235"/>
    </location>
</feature>
<keyword evidence="3 5" id="KW-1133">Transmembrane helix</keyword>